<dbReference type="STRING" id="993615.L2GNZ3"/>
<name>L2GNZ3_VITCO</name>
<protein>
    <submittedName>
        <fullName evidence="1">Uncharacterized protein</fullName>
    </submittedName>
</protein>
<organism evidence="1 2">
    <name type="scientific">Vittaforma corneae (strain ATCC 50505)</name>
    <name type="common">Microsporidian parasite</name>
    <name type="synonym">Nosema corneum</name>
    <dbReference type="NCBI Taxonomy" id="993615"/>
    <lineage>
        <taxon>Eukaryota</taxon>
        <taxon>Fungi</taxon>
        <taxon>Fungi incertae sedis</taxon>
        <taxon>Microsporidia</taxon>
        <taxon>Nosematidae</taxon>
        <taxon>Vittaforma</taxon>
    </lineage>
</organism>
<sequence length="474" mass="55185">YLYGNKLNTLPDTIGKLAGSLRLLNLLDNNISEVGDGEKTLGRRELRAIFGDRVVLSSNSVEYEEDEISVGDVYRELKSKPMHWNFEMLRTLRPPSVPELKCSEEELVRLWNESMFVREWDRLRPEVIETIEASRRVLVAVYGEGFSALLRTDVDGETRNRNITEIVTKVAENKDSYTRERNISKLTGNDKSAFMDMWEKNSRKFIMGDNKRTMDEFIHHIYNPDKEYRRWGMKKEHTGLAKNLLRAILNALSEESDKKVVVSNINGICEGLEYCPDRQISEMMFVRNLLTGDVEEQEGSSLEDRVRKVVETWVGQEKERVFDIAVTPLNVGQNVHVQNFWRYELRNEVGLDFEFQTGIMGGELLMEMDRFCLRLGNALRAFYRIFTPEHMIDVLTERINSRGCMVSMIAQLICNSTEISNEDKKRMCRWDEKEISSDLSEDVEYMIGYTSEITREFARYFLVKMGVIVERGSW</sequence>
<dbReference type="AlphaFoldDB" id="L2GNZ3"/>
<dbReference type="RefSeq" id="XP_007604071.1">
    <property type="nucleotide sequence ID" value="XM_007604009.1"/>
</dbReference>
<accession>L2GNZ3</accession>
<dbReference type="VEuPathDB" id="MicrosporidiaDB:VICG_00619"/>
<feature type="non-terminal residue" evidence="1">
    <location>
        <position position="1"/>
    </location>
</feature>
<dbReference type="GeneID" id="19881336"/>
<dbReference type="InParanoid" id="L2GNZ3"/>
<keyword evidence="2" id="KW-1185">Reference proteome</keyword>
<reference evidence="2" key="1">
    <citation type="submission" date="2011-05" db="EMBL/GenBank/DDBJ databases">
        <title>The genome sequence of Vittaforma corneae strain ATCC 50505.</title>
        <authorList>
            <consortium name="The Broad Institute Genome Sequencing Platform"/>
            <person name="Cuomo C."/>
            <person name="Didier E."/>
            <person name="Bowers L."/>
            <person name="Young S.K."/>
            <person name="Zeng Q."/>
            <person name="Gargeya S."/>
            <person name="Fitzgerald M."/>
            <person name="Haas B."/>
            <person name="Abouelleil A."/>
            <person name="Alvarado L."/>
            <person name="Arachchi H.M."/>
            <person name="Berlin A."/>
            <person name="Chapman S.B."/>
            <person name="Gearin G."/>
            <person name="Goldberg J."/>
            <person name="Griggs A."/>
            <person name="Gujja S."/>
            <person name="Hansen M."/>
            <person name="Heiman D."/>
            <person name="Howarth C."/>
            <person name="Larimer J."/>
            <person name="Lui A."/>
            <person name="MacDonald P.J.P."/>
            <person name="McCowen C."/>
            <person name="Montmayeur A."/>
            <person name="Murphy C."/>
            <person name="Neiman D."/>
            <person name="Pearson M."/>
            <person name="Priest M."/>
            <person name="Roberts A."/>
            <person name="Saif S."/>
            <person name="Shea T."/>
            <person name="Sisk P."/>
            <person name="Stolte C."/>
            <person name="Sykes S."/>
            <person name="Wortman J."/>
            <person name="Nusbaum C."/>
            <person name="Birren B."/>
        </authorList>
    </citation>
    <scope>NUCLEOTIDE SEQUENCE [LARGE SCALE GENOMIC DNA]</scope>
    <source>
        <strain evidence="2">ATCC 50505</strain>
    </source>
</reference>
<dbReference type="HOGENOM" id="CLU_576935_0_0_1"/>
<proteinExistence type="predicted"/>
<evidence type="ECO:0000313" key="1">
    <source>
        <dbReference type="EMBL" id="ELA42220.1"/>
    </source>
</evidence>
<dbReference type="Proteomes" id="UP000011082">
    <property type="component" value="Unassembled WGS sequence"/>
</dbReference>
<evidence type="ECO:0000313" key="2">
    <source>
        <dbReference type="Proteomes" id="UP000011082"/>
    </source>
</evidence>
<dbReference type="EMBL" id="JH370133">
    <property type="protein sequence ID" value="ELA42220.1"/>
    <property type="molecule type" value="Genomic_DNA"/>
</dbReference>
<gene>
    <name evidence="1" type="ORF">VICG_00619</name>
</gene>